<reference evidence="1" key="2">
    <citation type="journal article" date="2015" name="Data Brief">
        <title>Shoot transcriptome of the giant reed, Arundo donax.</title>
        <authorList>
            <person name="Barrero R.A."/>
            <person name="Guerrero F.D."/>
            <person name="Moolhuijzen P."/>
            <person name="Goolsby J.A."/>
            <person name="Tidwell J."/>
            <person name="Bellgard S.E."/>
            <person name="Bellgard M.I."/>
        </authorList>
    </citation>
    <scope>NUCLEOTIDE SEQUENCE</scope>
    <source>
        <tissue evidence="1">Shoot tissue taken approximately 20 cm above the soil surface</tissue>
    </source>
</reference>
<organism evidence="1">
    <name type="scientific">Arundo donax</name>
    <name type="common">Giant reed</name>
    <name type="synonym">Donax arundinaceus</name>
    <dbReference type="NCBI Taxonomy" id="35708"/>
    <lineage>
        <taxon>Eukaryota</taxon>
        <taxon>Viridiplantae</taxon>
        <taxon>Streptophyta</taxon>
        <taxon>Embryophyta</taxon>
        <taxon>Tracheophyta</taxon>
        <taxon>Spermatophyta</taxon>
        <taxon>Magnoliopsida</taxon>
        <taxon>Liliopsida</taxon>
        <taxon>Poales</taxon>
        <taxon>Poaceae</taxon>
        <taxon>PACMAD clade</taxon>
        <taxon>Arundinoideae</taxon>
        <taxon>Arundineae</taxon>
        <taxon>Arundo</taxon>
    </lineage>
</organism>
<dbReference type="AlphaFoldDB" id="A0A0A8ZJQ9"/>
<protein>
    <submittedName>
        <fullName evidence="1">Uncharacterized protein</fullName>
    </submittedName>
</protein>
<proteinExistence type="predicted"/>
<accession>A0A0A8ZJQ9</accession>
<reference evidence="1" key="1">
    <citation type="submission" date="2014-09" db="EMBL/GenBank/DDBJ databases">
        <authorList>
            <person name="Magalhaes I.L.F."/>
            <person name="Oliveira U."/>
            <person name="Santos F.R."/>
            <person name="Vidigal T.H.D.A."/>
            <person name="Brescovit A.D."/>
            <person name="Santos A.J."/>
        </authorList>
    </citation>
    <scope>NUCLEOTIDE SEQUENCE</scope>
    <source>
        <tissue evidence="1">Shoot tissue taken approximately 20 cm above the soil surface</tissue>
    </source>
</reference>
<evidence type="ECO:0000313" key="1">
    <source>
        <dbReference type="EMBL" id="JAD36990.1"/>
    </source>
</evidence>
<sequence length="29" mass="3501">MSKVMRTNTKHTCVSDRFEFKSNRINEKL</sequence>
<dbReference type="EMBL" id="GBRH01260905">
    <property type="protein sequence ID" value="JAD36990.1"/>
    <property type="molecule type" value="Transcribed_RNA"/>
</dbReference>
<name>A0A0A8ZJQ9_ARUDO</name>